<sequence>MQGDFSFKKLALYFGLSAVLLLGIFPLSTYPAHFSYSAAVVLLTLILWITGFVPPFMAGLIFFAFSTIFHLLDPQLLFSGFGSTAVWLIISGFVIGSAISVSGLSQRLASSIAPVLTTSYPKLIAGLVASAALLGLVMPSSVGRAVILVPIGMALADQVGLNRGSNGRIGVATALALSCNMPSFAVLPSNIPNMILTGASEQLFSIRFGYTEYLLLHFPILGFIKSILIVLLVLWMFPDRLNSQPPLVKEKRADDVAKQRKVALLLGITLLFWVTDSLHGINAAWIGLATAIILLLPKWGVLDAKSFNSSVDFATVIFVAAALGLGTLVNNSGLGSELGKGLSQFLPNDANSPFQSFMALSWIATLTGLVATVPGVPTVLTPMAADFAQATGFSLSAVLMTQVIGFSTVIFPYQVAPLLVAMQLSQEPLAKLLRITLPLAAITLLVLMPLDYLWWQWLGWIGA</sequence>
<dbReference type="GO" id="GO:0005886">
    <property type="term" value="C:plasma membrane"/>
    <property type="evidence" value="ECO:0007669"/>
    <property type="project" value="TreeGrafter"/>
</dbReference>
<dbReference type="InterPro" id="IPR051679">
    <property type="entry name" value="DASS-Related_Transporters"/>
</dbReference>
<gene>
    <name evidence="9" type="ORF">XV92_04220</name>
</gene>
<comment type="caution">
    <text evidence="9">The sequence shown here is derived from an EMBL/GenBank/DDBJ whole genome shotgun (WGS) entry which is preliminary data.</text>
</comment>
<keyword evidence="4" id="KW-0677">Repeat</keyword>
<feature type="transmembrane region" description="Helical" evidence="7">
    <location>
        <begin position="214"/>
        <end position="237"/>
    </location>
</feature>
<evidence type="ECO:0000256" key="2">
    <source>
        <dbReference type="ARBA" id="ARBA00022448"/>
    </source>
</evidence>
<evidence type="ECO:0000256" key="4">
    <source>
        <dbReference type="ARBA" id="ARBA00022737"/>
    </source>
</evidence>
<feature type="transmembrane region" description="Helical" evidence="7">
    <location>
        <begin position="12"/>
        <end position="30"/>
    </location>
</feature>
<keyword evidence="5 7" id="KW-1133">Transmembrane helix</keyword>
<feature type="transmembrane region" description="Helical" evidence="7">
    <location>
        <begin position="313"/>
        <end position="334"/>
    </location>
</feature>
<dbReference type="OrthoDB" id="5460483at2"/>
<keyword evidence="2" id="KW-0813">Transport</keyword>
<dbReference type="EMBL" id="LBGP01000007">
    <property type="protein sequence ID" value="KQB03281.1"/>
    <property type="molecule type" value="Genomic_DNA"/>
</dbReference>
<keyword evidence="3 7" id="KW-0812">Transmembrane</keyword>
<proteinExistence type="predicted"/>
<dbReference type="PATRIC" id="fig|1481663.12.peg.3359"/>
<dbReference type="PANTHER" id="PTHR43652">
    <property type="entry name" value="BASIC AMINO ACID ANTIPORTER YFCC-RELATED"/>
    <property type="match status" value="1"/>
</dbReference>
<feature type="transmembrane region" description="Helical" evidence="7">
    <location>
        <begin position="76"/>
        <end position="103"/>
    </location>
</feature>
<accession>A0A0Q0UHK1</accession>
<feature type="domain" description="Citrate transporter-like" evidence="8">
    <location>
        <begin position="45"/>
        <end position="401"/>
    </location>
</feature>
<dbReference type="Pfam" id="PF03600">
    <property type="entry name" value="CitMHS"/>
    <property type="match status" value="1"/>
</dbReference>
<comment type="subcellular location">
    <subcellularLocation>
        <location evidence="1">Membrane</location>
        <topology evidence="1">Multi-pass membrane protein</topology>
    </subcellularLocation>
</comment>
<feature type="transmembrane region" description="Helical" evidence="7">
    <location>
        <begin position="123"/>
        <end position="156"/>
    </location>
</feature>
<reference evidence="9 10" key="1">
    <citation type="journal article" date="2015" name="Genome Biol. Evol.">
        <title>The Dynamics of Genetic Interactions between Vibrio metoecus and Vibrio cholerae, Two Close Relatives Co-Occurring in the Environment.</title>
        <authorList>
            <person name="Orata F.D."/>
            <person name="Kirchberger P.C."/>
            <person name="Meheust R."/>
            <person name="Barlow E.J."/>
            <person name="Tarr C.L."/>
            <person name="Boucher Y."/>
        </authorList>
    </citation>
    <scope>NUCLEOTIDE SEQUENCE [LARGE SCALE GENOMIC DNA]</scope>
    <source>
        <strain evidence="9 10">YB5B04</strain>
    </source>
</reference>
<evidence type="ECO:0000256" key="1">
    <source>
        <dbReference type="ARBA" id="ARBA00004141"/>
    </source>
</evidence>
<evidence type="ECO:0000259" key="8">
    <source>
        <dbReference type="Pfam" id="PF03600"/>
    </source>
</evidence>
<protein>
    <submittedName>
        <fullName evidence="9">Sodium:sulfate symporter</fullName>
    </submittedName>
</protein>
<evidence type="ECO:0000256" key="7">
    <source>
        <dbReference type="SAM" id="Phobius"/>
    </source>
</evidence>
<evidence type="ECO:0000313" key="9">
    <source>
        <dbReference type="EMBL" id="KQB03281.1"/>
    </source>
</evidence>
<feature type="transmembrane region" description="Helical" evidence="7">
    <location>
        <begin position="281"/>
        <end position="301"/>
    </location>
</feature>
<evidence type="ECO:0000256" key="6">
    <source>
        <dbReference type="ARBA" id="ARBA00023136"/>
    </source>
</evidence>
<evidence type="ECO:0000313" key="10">
    <source>
        <dbReference type="Proteomes" id="UP000050491"/>
    </source>
</evidence>
<feature type="transmembrane region" description="Helical" evidence="7">
    <location>
        <begin position="435"/>
        <end position="455"/>
    </location>
</feature>
<feature type="transmembrane region" description="Helical" evidence="7">
    <location>
        <begin position="354"/>
        <end position="380"/>
    </location>
</feature>
<dbReference type="RefSeq" id="WP_055064231.1">
    <property type="nucleotide sequence ID" value="NZ_LBGP01000007.1"/>
</dbReference>
<organism evidence="9 10">
    <name type="scientific">Vibrio metoecus</name>
    <dbReference type="NCBI Taxonomy" id="1481663"/>
    <lineage>
        <taxon>Bacteria</taxon>
        <taxon>Pseudomonadati</taxon>
        <taxon>Pseudomonadota</taxon>
        <taxon>Gammaproteobacteria</taxon>
        <taxon>Vibrionales</taxon>
        <taxon>Vibrionaceae</taxon>
        <taxon>Vibrio</taxon>
    </lineage>
</organism>
<name>A0A0Q0UHK1_VIBMT</name>
<feature type="transmembrane region" description="Helical" evidence="7">
    <location>
        <begin position="392"/>
        <end position="415"/>
    </location>
</feature>
<dbReference type="AlphaFoldDB" id="A0A0Q0UHK1"/>
<dbReference type="GO" id="GO:0055085">
    <property type="term" value="P:transmembrane transport"/>
    <property type="evidence" value="ECO:0007669"/>
    <property type="project" value="InterPro"/>
</dbReference>
<dbReference type="PANTHER" id="PTHR43652:SF2">
    <property type="entry name" value="BASIC AMINO ACID ANTIPORTER YFCC-RELATED"/>
    <property type="match status" value="1"/>
</dbReference>
<feature type="transmembrane region" description="Helical" evidence="7">
    <location>
        <begin position="36"/>
        <end position="64"/>
    </location>
</feature>
<evidence type="ECO:0000256" key="5">
    <source>
        <dbReference type="ARBA" id="ARBA00022989"/>
    </source>
</evidence>
<dbReference type="Proteomes" id="UP000050491">
    <property type="component" value="Unassembled WGS sequence"/>
</dbReference>
<evidence type="ECO:0000256" key="3">
    <source>
        <dbReference type="ARBA" id="ARBA00022692"/>
    </source>
</evidence>
<dbReference type="InterPro" id="IPR004680">
    <property type="entry name" value="Cit_transptr-like_dom"/>
</dbReference>
<keyword evidence="6 7" id="KW-0472">Membrane</keyword>